<comment type="subcellular location">
    <subcellularLocation>
        <location evidence="1">Cytoplasm</location>
        <location evidence="1">Nucleoid</location>
    </subcellularLocation>
</comment>
<keyword evidence="5" id="KW-0233">DNA recombination</keyword>
<evidence type="ECO:0000256" key="1">
    <source>
        <dbReference type="ARBA" id="ARBA00004453"/>
    </source>
</evidence>
<dbReference type="PANTHER" id="PTHR38103">
    <property type="entry name" value="RECOMBINATION-ASSOCIATED PROTEIN RDGC"/>
    <property type="match status" value="1"/>
</dbReference>
<evidence type="ECO:0000313" key="6">
    <source>
        <dbReference type="EMBL" id="MFA9949242.1"/>
    </source>
</evidence>
<dbReference type="Proteomes" id="UP001574673">
    <property type="component" value="Unassembled WGS sequence"/>
</dbReference>
<name>A0ABV4UCG3_9RHOO</name>
<evidence type="ECO:0000256" key="2">
    <source>
        <dbReference type="ARBA" id="ARBA00008657"/>
    </source>
</evidence>
<organism evidence="6 7">
    <name type="scientific">Dentiradicibacter hellwigii</name>
    <dbReference type="NCBI Taxonomy" id="3149053"/>
    <lineage>
        <taxon>Bacteria</taxon>
        <taxon>Pseudomonadati</taxon>
        <taxon>Pseudomonadota</taxon>
        <taxon>Betaproteobacteria</taxon>
        <taxon>Rhodocyclales</taxon>
        <taxon>Rhodocyclaceae</taxon>
        <taxon>Dentiradicibacter</taxon>
    </lineage>
</organism>
<dbReference type="NCBIfam" id="NF001463">
    <property type="entry name" value="PRK00321.1-4"/>
    <property type="match status" value="1"/>
</dbReference>
<reference evidence="7" key="1">
    <citation type="submission" date="2024-06" db="EMBL/GenBank/DDBJ databases">
        <title>Radixoralia hellwigii gen. nov., sp nov., isolated from a root canal in the human oral cavity.</title>
        <authorList>
            <person name="Bartsch S."/>
            <person name="Wittmer A."/>
            <person name="Schulz A.-K."/>
            <person name="Neumann-Schaal M."/>
            <person name="Wolf J."/>
            <person name="Gronow S."/>
            <person name="Tennert C."/>
            <person name="Haecker G."/>
            <person name="Cieplik F."/>
            <person name="Al-Ahmad A."/>
        </authorList>
    </citation>
    <scope>NUCLEOTIDE SEQUENCE [LARGE SCALE GENOMIC DNA]</scope>
    <source>
        <strain evidence="7">Wk13</strain>
    </source>
</reference>
<gene>
    <name evidence="6" type="ORF">ABCS64_02670</name>
</gene>
<dbReference type="PANTHER" id="PTHR38103:SF1">
    <property type="entry name" value="RECOMBINATION-ASSOCIATED PROTEIN RDGC"/>
    <property type="match status" value="1"/>
</dbReference>
<evidence type="ECO:0000313" key="7">
    <source>
        <dbReference type="Proteomes" id="UP001574673"/>
    </source>
</evidence>
<comment type="similarity">
    <text evidence="2">Belongs to the RdgC family.</text>
</comment>
<sequence length="299" mass="33570">MWFKNLQLFRLPAFDDSALETIETALARAALHPCAPSDLRRLGWVPPLADGTFVHAVNRQWLIALGIEEKLLPTTVIRQMANERAQAIEATEGRRVSRKELRDLRESLSIELLPRAFACRHTIFAWIDPLHGWLVVDTGSQPKAEELAECLLKTAEGFSIALPAPVRTPTSAMTAWMAASEAPADFTIDQDIELRSPENALVRYTRHSLEGKEIGHHIAEGKIVTRLGMTWNDRISFILDEKLRIKRLSFLDILKEENDGLADNEAERFDLDFTLMTGELARLFDDLLAALGGEADAKH</sequence>
<accession>A0ABV4UCG3</accession>
<dbReference type="RefSeq" id="WP_418890387.1">
    <property type="nucleotide sequence ID" value="NZ_JBEUWX010000002.1"/>
</dbReference>
<evidence type="ECO:0000256" key="4">
    <source>
        <dbReference type="ARBA" id="ARBA00022490"/>
    </source>
</evidence>
<keyword evidence="7" id="KW-1185">Reference proteome</keyword>
<dbReference type="Pfam" id="PF04381">
    <property type="entry name" value="RdgC"/>
    <property type="match status" value="1"/>
</dbReference>
<evidence type="ECO:0000256" key="3">
    <source>
        <dbReference type="ARBA" id="ARBA00022296"/>
    </source>
</evidence>
<dbReference type="InterPro" id="IPR007476">
    <property type="entry name" value="RdgC"/>
</dbReference>
<protein>
    <recommendedName>
        <fullName evidence="3">Recombination-associated protein RdgC</fullName>
    </recommendedName>
</protein>
<dbReference type="NCBIfam" id="NF001464">
    <property type="entry name" value="PRK00321.1-5"/>
    <property type="match status" value="1"/>
</dbReference>
<evidence type="ECO:0000256" key="5">
    <source>
        <dbReference type="ARBA" id="ARBA00023172"/>
    </source>
</evidence>
<keyword evidence="4" id="KW-0963">Cytoplasm</keyword>
<proteinExistence type="inferred from homology"/>
<comment type="caution">
    <text evidence="6">The sequence shown here is derived from an EMBL/GenBank/DDBJ whole genome shotgun (WGS) entry which is preliminary data.</text>
</comment>
<dbReference type="EMBL" id="JBEUWX010000002">
    <property type="protein sequence ID" value="MFA9949242.1"/>
    <property type="molecule type" value="Genomic_DNA"/>
</dbReference>